<reference evidence="2 3" key="1">
    <citation type="submission" date="2016-10" db="EMBL/GenBank/DDBJ databases">
        <authorList>
            <person name="de Groot N.N."/>
        </authorList>
    </citation>
    <scope>NUCLEOTIDE SEQUENCE [LARGE SCALE GENOMIC DNA]</scope>
    <source>
        <strain evidence="2 3">DSM 1736</strain>
    </source>
</reference>
<keyword evidence="1" id="KW-0732">Signal</keyword>
<evidence type="ECO:0000313" key="2">
    <source>
        <dbReference type="EMBL" id="SDM81328.1"/>
    </source>
</evidence>
<organism evidence="2 3">
    <name type="scientific">Dendrosporobacter quercicolus</name>
    <dbReference type="NCBI Taxonomy" id="146817"/>
    <lineage>
        <taxon>Bacteria</taxon>
        <taxon>Bacillati</taxon>
        <taxon>Bacillota</taxon>
        <taxon>Negativicutes</taxon>
        <taxon>Selenomonadales</taxon>
        <taxon>Sporomusaceae</taxon>
        <taxon>Dendrosporobacter</taxon>
    </lineage>
</organism>
<dbReference type="EMBL" id="FNHB01000007">
    <property type="protein sequence ID" value="SDM81328.1"/>
    <property type="molecule type" value="Genomic_DNA"/>
</dbReference>
<protein>
    <recommendedName>
        <fullName evidence="4">Bla regulator protein blaR1</fullName>
    </recommendedName>
</protein>
<feature type="signal peptide" evidence="1">
    <location>
        <begin position="1"/>
        <end position="23"/>
    </location>
</feature>
<dbReference type="RefSeq" id="WP_092074199.1">
    <property type="nucleotide sequence ID" value="NZ_FNHB01000007.1"/>
</dbReference>
<evidence type="ECO:0008006" key="4">
    <source>
        <dbReference type="Google" id="ProtNLM"/>
    </source>
</evidence>
<gene>
    <name evidence="2" type="ORF">SAMN04488502_107168</name>
</gene>
<evidence type="ECO:0000256" key="1">
    <source>
        <dbReference type="SAM" id="SignalP"/>
    </source>
</evidence>
<dbReference type="AlphaFoldDB" id="A0A1G9W9T9"/>
<dbReference type="OrthoDB" id="1682265at2"/>
<accession>A0A1G9W9T9</accession>
<name>A0A1G9W9T9_9FIRM</name>
<sequence length="250" mass="28286">MRNNLIIFVLSCLLLVINGPRAAAEPAVWRVEKIGTFTAAPADWQPANILEALTTLLGRDDAAIDPLGHFPPFQPIPLAGSLAVLPKNENIQFYQVTMHDGKAYRTALLSFYRSKTPIPDADQQQFFAESLSRKDRKNLEKKTNWFRRELQKEFAAQFELTGIGLSFLELSPLEFLRVNNKQAYSMSARLVVSLHGLNLPQYVRGYAFDANGRLAVAFLATSDSERRYWDPLVKTMIESFAPPAYEWLGY</sequence>
<dbReference type="Proteomes" id="UP000214880">
    <property type="component" value="Unassembled WGS sequence"/>
</dbReference>
<proteinExistence type="predicted"/>
<feature type="chain" id="PRO_5011787585" description="Bla regulator protein blaR1" evidence="1">
    <location>
        <begin position="24"/>
        <end position="250"/>
    </location>
</feature>
<evidence type="ECO:0000313" key="3">
    <source>
        <dbReference type="Proteomes" id="UP000214880"/>
    </source>
</evidence>
<keyword evidence="3" id="KW-1185">Reference proteome</keyword>